<dbReference type="AlphaFoldDB" id="A0A1I2AU49"/>
<dbReference type="Proteomes" id="UP000198977">
    <property type="component" value="Unassembled WGS sequence"/>
</dbReference>
<feature type="chain" id="PRO_5011504046" description="VWFA domain-containing protein" evidence="1">
    <location>
        <begin position="20"/>
        <end position="244"/>
    </location>
</feature>
<evidence type="ECO:0000313" key="3">
    <source>
        <dbReference type="Proteomes" id="UP000198977"/>
    </source>
</evidence>
<evidence type="ECO:0000256" key="1">
    <source>
        <dbReference type="SAM" id="SignalP"/>
    </source>
</evidence>
<dbReference type="InterPro" id="IPR036465">
    <property type="entry name" value="vWFA_dom_sf"/>
</dbReference>
<dbReference type="Gene3D" id="3.40.50.410">
    <property type="entry name" value="von Willebrand factor, type A domain"/>
    <property type="match status" value="1"/>
</dbReference>
<keyword evidence="3" id="KW-1185">Reference proteome</keyword>
<protein>
    <recommendedName>
        <fullName evidence="4">VWFA domain-containing protein</fullName>
    </recommendedName>
</protein>
<organism evidence="2 3">
    <name type="scientific">Sulfitobacter brevis</name>
    <dbReference type="NCBI Taxonomy" id="74348"/>
    <lineage>
        <taxon>Bacteria</taxon>
        <taxon>Pseudomonadati</taxon>
        <taxon>Pseudomonadota</taxon>
        <taxon>Alphaproteobacteria</taxon>
        <taxon>Rhodobacterales</taxon>
        <taxon>Roseobacteraceae</taxon>
        <taxon>Sulfitobacter</taxon>
    </lineage>
</organism>
<dbReference type="OrthoDB" id="9792179at2"/>
<dbReference type="EMBL" id="FOMW01000007">
    <property type="protein sequence ID" value="SFE47501.1"/>
    <property type="molecule type" value="Genomic_DNA"/>
</dbReference>
<dbReference type="RefSeq" id="WP_093924021.1">
    <property type="nucleotide sequence ID" value="NZ_FOMW01000007.1"/>
</dbReference>
<name>A0A1I2AU49_9RHOB</name>
<dbReference type="SUPFAM" id="SSF53300">
    <property type="entry name" value="vWA-like"/>
    <property type="match status" value="1"/>
</dbReference>
<proteinExistence type="predicted"/>
<accession>A0A1I2AU49</accession>
<dbReference type="Pfam" id="PF06707">
    <property type="entry name" value="DUF1194"/>
    <property type="match status" value="1"/>
</dbReference>
<dbReference type="InterPro" id="IPR010607">
    <property type="entry name" value="DUF1194"/>
</dbReference>
<keyword evidence="1" id="KW-0732">Signal</keyword>
<sequence>MIRRLALMVALFGTGTAAAAAECRQALALGLDVSGSVDAREYRLQLGGLAQALAMPSVREKMLSDLQAPVMIMVYEWSGAADQAIIVPWTAINDDPTIDALVETLRQTTRRASTPGTALGSAMALGAGFLEQQSACWKHTLDISGDGTSNFGPRPRDVRQTLSAKTLTINGLVIGTQTANIADVRQTEVAALEAYFRAEVILGPDAFVQTAAGFNDYARAMTEKLLREVDGMVLTKLQPPHRDD</sequence>
<evidence type="ECO:0000313" key="2">
    <source>
        <dbReference type="EMBL" id="SFE47501.1"/>
    </source>
</evidence>
<reference evidence="3" key="1">
    <citation type="submission" date="2016-10" db="EMBL/GenBank/DDBJ databases">
        <authorList>
            <person name="Varghese N."/>
            <person name="Submissions S."/>
        </authorList>
    </citation>
    <scope>NUCLEOTIDE SEQUENCE [LARGE SCALE GENOMIC DNA]</scope>
    <source>
        <strain evidence="3">DSM 11443</strain>
    </source>
</reference>
<feature type="signal peptide" evidence="1">
    <location>
        <begin position="1"/>
        <end position="19"/>
    </location>
</feature>
<dbReference type="STRING" id="74348.SAMN04488523_107198"/>
<evidence type="ECO:0008006" key="4">
    <source>
        <dbReference type="Google" id="ProtNLM"/>
    </source>
</evidence>
<gene>
    <name evidence="2" type="ORF">SAMN04488523_107198</name>
</gene>